<evidence type="ECO:0000313" key="4">
    <source>
        <dbReference type="Proteomes" id="UP000198619"/>
    </source>
</evidence>
<dbReference type="AlphaFoldDB" id="A0A1I0XYL6"/>
<keyword evidence="4" id="KW-1185">Reference proteome</keyword>
<dbReference type="GO" id="GO:0016852">
    <property type="term" value="F:sirohydrochlorin cobaltochelatase activity"/>
    <property type="evidence" value="ECO:0007669"/>
    <property type="project" value="InterPro"/>
</dbReference>
<gene>
    <name evidence="3" type="ORF">SAMN04488528_101091</name>
</gene>
<evidence type="ECO:0000313" key="3">
    <source>
        <dbReference type="EMBL" id="SFB06219.1"/>
    </source>
</evidence>
<proteinExistence type="predicted"/>
<reference evidence="3 4" key="1">
    <citation type="submission" date="2016-10" db="EMBL/GenBank/DDBJ databases">
        <authorList>
            <person name="de Groot N.N."/>
        </authorList>
    </citation>
    <scope>NUCLEOTIDE SEQUENCE [LARGE SCALE GENOMIC DNA]</scope>
    <source>
        <strain evidence="3 4">DSM 12271</strain>
    </source>
</reference>
<dbReference type="PIRSF" id="PIRSF033579">
    <property type="entry name" value="Anaer_Co_chel"/>
    <property type="match status" value="1"/>
</dbReference>
<feature type="active site" description="Proton acceptor" evidence="1">
    <location>
        <position position="148"/>
    </location>
</feature>
<dbReference type="GO" id="GO:0019251">
    <property type="term" value="P:anaerobic cobalamin biosynthetic process"/>
    <property type="evidence" value="ECO:0007669"/>
    <property type="project" value="InterPro"/>
</dbReference>
<dbReference type="GO" id="GO:0046872">
    <property type="term" value="F:metal ion binding"/>
    <property type="evidence" value="ECO:0007669"/>
    <property type="project" value="UniProtKB-KW"/>
</dbReference>
<name>A0A1I0XYL6_9CLOT</name>
<feature type="binding site" evidence="2">
    <location>
        <position position="148"/>
    </location>
    <ligand>
        <name>Co(2+)</name>
        <dbReference type="ChEBI" id="CHEBI:48828"/>
    </ligand>
</feature>
<organism evidence="3 4">
    <name type="scientific">Clostridium frigidicarnis</name>
    <dbReference type="NCBI Taxonomy" id="84698"/>
    <lineage>
        <taxon>Bacteria</taxon>
        <taxon>Bacillati</taxon>
        <taxon>Bacillota</taxon>
        <taxon>Clostridia</taxon>
        <taxon>Eubacteriales</taxon>
        <taxon>Clostridiaceae</taxon>
        <taxon>Clostridium</taxon>
    </lineage>
</organism>
<dbReference type="Gene3D" id="3.40.50.1400">
    <property type="match status" value="2"/>
</dbReference>
<protein>
    <submittedName>
        <fullName evidence="3">Anaerobic cobaltochelatase</fullName>
    </submittedName>
</protein>
<dbReference type="InterPro" id="IPR010388">
    <property type="entry name" value="Anaerobic_Co-chelatase"/>
</dbReference>
<dbReference type="CDD" id="cd03413">
    <property type="entry name" value="CbiK_C"/>
    <property type="match status" value="1"/>
</dbReference>
<feature type="binding site" evidence="2">
    <location>
        <position position="179"/>
    </location>
    <ligand>
        <name>Co(2+)</name>
        <dbReference type="ChEBI" id="CHEBI:48828"/>
    </ligand>
</feature>
<evidence type="ECO:0000256" key="2">
    <source>
        <dbReference type="PIRSR" id="PIRSR033579-3"/>
    </source>
</evidence>
<dbReference type="EMBL" id="FOKI01000010">
    <property type="protein sequence ID" value="SFB06219.1"/>
    <property type="molecule type" value="Genomic_DNA"/>
</dbReference>
<dbReference type="Pfam" id="PF06180">
    <property type="entry name" value="CbiK"/>
    <property type="match status" value="1"/>
</dbReference>
<dbReference type="CDD" id="cd03412">
    <property type="entry name" value="CbiK_N"/>
    <property type="match status" value="1"/>
</dbReference>
<dbReference type="STRING" id="84698.SAMN04488528_101091"/>
<keyword evidence="2" id="KW-0170">Cobalt</keyword>
<feature type="binding site" evidence="2">
    <location>
        <position position="211"/>
    </location>
    <ligand>
        <name>Co(2+)</name>
        <dbReference type="ChEBI" id="CHEBI:48828"/>
    </ligand>
</feature>
<evidence type="ECO:0000256" key="1">
    <source>
        <dbReference type="PIRSR" id="PIRSR033579-1"/>
    </source>
</evidence>
<keyword evidence="2" id="KW-0479">Metal-binding</keyword>
<dbReference type="Proteomes" id="UP000198619">
    <property type="component" value="Unassembled WGS sequence"/>
</dbReference>
<dbReference type="OrthoDB" id="9770331at2"/>
<dbReference type="SUPFAM" id="SSF53800">
    <property type="entry name" value="Chelatase"/>
    <property type="match status" value="1"/>
</dbReference>
<sequence>MKQGILVVSFGTSYPDALKNSIENIENKIRDNFKEYEIVRAFTSHMILKKVKNRDGVHIFNVEEALEYMKNEKFEKVIVQPLHLIAGEEYNYVTKVVNAFRDKFKYIELGRPVFFYQGIEHLPQDYSIFIQSIKDILPREQGTVFLGHGTTHPSNASYGCLQYVLENQGYNNVFIGTIEGYPGFKEVLEKVRRRGLKEITLIPLLVVCGDHARNDMASDEEDSWKSMFEKEGIKANILLKGLGEIDKFADIYVDHIKDVIQGEILGEGETKKGDI</sequence>
<dbReference type="RefSeq" id="WP_090040509.1">
    <property type="nucleotide sequence ID" value="NZ_FOKI01000010.1"/>
</dbReference>
<accession>A0A1I0XYL6</accession>